<keyword evidence="6 9" id="KW-0472">Membrane</keyword>
<sequence length="663" mass="73187">MAANTHTLFLSSLFLLLLLFMGQIKAQTRPTVPAAPAPASDDCNGVFLSYTYTTGRLVPPILPNPTRQSYRFQSSLFILNNDFEELKSWQVWVGFQHDEYLVSASNAVRADGSSIPGGVGNGSVFSGYPNPDLRTGIQTAGDLAQMSARIDLVGTQFGVGPRSVPMPRNISLVNDGWVCPRPTMQGNSTMEVCCNRDPSFRSNVTTEEFSPRQNGDLTLTYDVTRTYESNYWAQVTIENHNRLGRLDNWQLSWDWMEDEFIFAMRGAYPSSVDTSQCVFGIQGQYYQSLDFSTALNCDRRPTIVDLPLSMTNNTNLGMIPFCCRNGTILPPAMDPSKSKSAFQINVFKMPPNLNRSRLSPPQNWGISGRLNPDYKCGPPVRVSPSQFPDPSAQLPDTSAIASWQVVCNITQPEGASPRCCVSFSAFYNESIIPCQTCACGCPASTERTCSSTSPALFLPSQALLVPFENRTNLARAWANLHNFPVPNPLPCSDNCGVSLNWHLFTDYRGGWSARITIFNWDDFAFTDWFTAIELDRSAAGFEAAYSFNGSVLDDGVNNKNNTIFMQGLPGLNYLVGEVDGADPRKDPRVPGKQQSVISFTKRLTPGIDVPGGDGFPTKVYFNGEECSLPRLLPKSNSYRLLGSSSVFLSLVLLLQIVFVYTQQ</sequence>
<protein>
    <recommendedName>
        <fullName evidence="11">COBRA C-terminal domain-containing protein</fullName>
    </recommendedName>
</protein>
<evidence type="ECO:0000256" key="9">
    <source>
        <dbReference type="SAM" id="Phobius"/>
    </source>
</evidence>
<evidence type="ECO:0000256" key="5">
    <source>
        <dbReference type="ARBA" id="ARBA00022729"/>
    </source>
</evidence>
<evidence type="ECO:0000256" key="10">
    <source>
        <dbReference type="SAM" id="SignalP"/>
    </source>
</evidence>
<dbReference type="AlphaFoldDB" id="A0ABD3SYE1"/>
<keyword evidence="8" id="KW-0449">Lipoprotein</keyword>
<dbReference type="SUPFAM" id="SSF49384">
    <property type="entry name" value="Carbohydrate-binding domain"/>
    <property type="match status" value="1"/>
</dbReference>
<comment type="caution">
    <text evidence="12">The sequence shown here is derived from an EMBL/GenBank/DDBJ whole genome shotgun (WGS) entry which is preliminary data.</text>
</comment>
<keyword evidence="4" id="KW-0336">GPI-anchor</keyword>
<dbReference type="InterPro" id="IPR006918">
    <property type="entry name" value="COBRA_pln"/>
</dbReference>
<evidence type="ECO:0000256" key="6">
    <source>
        <dbReference type="ARBA" id="ARBA00023136"/>
    </source>
</evidence>
<dbReference type="GO" id="GO:0098552">
    <property type="term" value="C:side of membrane"/>
    <property type="evidence" value="ECO:0007669"/>
    <property type="project" value="UniProtKB-KW"/>
</dbReference>
<dbReference type="GO" id="GO:0005886">
    <property type="term" value="C:plasma membrane"/>
    <property type="evidence" value="ECO:0007669"/>
    <property type="project" value="UniProtKB-SubCell"/>
</dbReference>
<keyword evidence="9" id="KW-0812">Transmembrane</keyword>
<comment type="subcellular location">
    <subcellularLocation>
        <location evidence="1">Cell membrane</location>
        <topology evidence="1">Lipid-anchor</topology>
        <topology evidence="1">GPI-anchor</topology>
    </subcellularLocation>
</comment>
<dbReference type="InterPro" id="IPR008965">
    <property type="entry name" value="CBM2/CBM3_carb-bd_dom_sf"/>
</dbReference>
<keyword evidence="7" id="KW-0325">Glycoprotein</keyword>
<dbReference type="Proteomes" id="UP001634393">
    <property type="component" value="Unassembled WGS sequence"/>
</dbReference>
<dbReference type="InterPro" id="IPR056900">
    <property type="entry name" value="COB_C"/>
</dbReference>
<evidence type="ECO:0000313" key="13">
    <source>
        <dbReference type="Proteomes" id="UP001634393"/>
    </source>
</evidence>
<keyword evidence="5 10" id="KW-0732">Signal</keyword>
<evidence type="ECO:0000259" key="11">
    <source>
        <dbReference type="Pfam" id="PF25079"/>
    </source>
</evidence>
<gene>
    <name evidence="12" type="ORF">ACJIZ3_018163</name>
</gene>
<feature type="chain" id="PRO_5044780527" description="COBRA C-terminal domain-containing protein" evidence="10">
    <location>
        <begin position="27"/>
        <end position="663"/>
    </location>
</feature>
<keyword evidence="3" id="KW-1003">Cell membrane</keyword>
<accession>A0ABD3SYE1</accession>
<evidence type="ECO:0000313" key="12">
    <source>
        <dbReference type="EMBL" id="KAL3829361.1"/>
    </source>
</evidence>
<evidence type="ECO:0000256" key="3">
    <source>
        <dbReference type="ARBA" id="ARBA00022475"/>
    </source>
</evidence>
<evidence type="ECO:0000256" key="7">
    <source>
        <dbReference type="ARBA" id="ARBA00023180"/>
    </source>
</evidence>
<organism evidence="12 13">
    <name type="scientific">Penstemon smallii</name>
    <dbReference type="NCBI Taxonomy" id="265156"/>
    <lineage>
        <taxon>Eukaryota</taxon>
        <taxon>Viridiplantae</taxon>
        <taxon>Streptophyta</taxon>
        <taxon>Embryophyta</taxon>
        <taxon>Tracheophyta</taxon>
        <taxon>Spermatophyta</taxon>
        <taxon>Magnoliopsida</taxon>
        <taxon>eudicotyledons</taxon>
        <taxon>Gunneridae</taxon>
        <taxon>Pentapetalae</taxon>
        <taxon>asterids</taxon>
        <taxon>lamiids</taxon>
        <taxon>Lamiales</taxon>
        <taxon>Plantaginaceae</taxon>
        <taxon>Cheloneae</taxon>
        <taxon>Penstemon</taxon>
    </lineage>
</organism>
<evidence type="ECO:0000256" key="1">
    <source>
        <dbReference type="ARBA" id="ARBA00004609"/>
    </source>
</evidence>
<feature type="domain" description="COBRA C-terminal" evidence="11">
    <location>
        <begin position="418"/>
        <end position="633"/>
    </location>
</feature>
<evidence type="ECO:0000256" key="2">
    <source>
        <dbReference type="ARBA" id="ARBA00005507"/>
    </source>
</evidence>
<dbReference type="Pfam" id="PF25079">
    <property type="entry name" value="COB_C"/>
    <property type="match status" value="1"/>
</dbReference>
<dbReference type="EMBL" id="JBJXBP010000005">
    <property type="protein sequence ID" value="KAL3829361.1"/>
    <property type="molecule type" value="Genomic_DNA"/>
</dbReference>
<dbReference type="PANTHER" id="PTHR31052">
    <property type="entry name" value="COBRA-LIKE PROTEIN 7"/>
    <property type="match status" value="1"/>
</dbReference>
<feature type="signal peptide" evidence="10">
    <location>
        <begin position="1"/>
        <end position="26"/>
    </location>
</feature>
<feature type="transmembrane region" description="Helical" evidence="9">
    <location>
        <begin position="640"/>
        <end position="660"/>
    </location>
</feature>
<proteinExistence type="inferred from homology"/>
<dbReference type="PANTHER" id="PTHR31052:SF3">
    <property type="entry name" value="COBRA-LIKE PROTEIN 7"/>
    <property type="match status" value="1"/>
</dbReference>
<name>A0ABD3SYE1_9LAMI</name>
<comment type="similarity">
    <text evidence="2">Belongs to the COBRA family.</text>
</comment>
<evidence type="ECO:0000256" key="4">
    <source>
        <dbReference type="ARBA" id="ARBA00022622"/>
    </source>
</evidence>
<evidence type="ECO:0000256" key="8">
    <source>
        <dbReference type="ARBA" id="ARBA00023288"/>
    </source>
</evidence>
<keyword evidence="9" id="KW-1133">Transmembrane helix</keyword>
<reference evidence="12 13" key="1">
    <citation type="submission" date="2024-12" db="EMBL/GenBank/DDBJ databases">
        <title>The unique morphological basis and parallel evolutionary history of personate flowers in Penstemon.</title>
        <authorList>
            <person name="Depatie T.H."/>
            <person name="Wessinger C.A."/>
        </authorList>
    </citation>
    <scope>NUCLEOTIDE SEQUENCE [LARGE SCALE GENOMIC DNA]</scope>
    <source>
        <strain evidence="12">WTNN_2</strain>
        <tissue evidence="12">Leaf</tissue>
    </source>
</reference>
<dbReference type="Pfam" id="PF04833">
    <property type="entry name" value="COBRA"/>
    <property type="match status" value="1"/>
</dbReference>
<keyword evidence="13" id="KW-1185">Reference proteome</keyword>